<evidence type="ECO:0000313" key="3">
    <source>
        <dbReference type="Proteomes" id="UP000257109"/>
    </source>
</evidence>
<name>A0A371EFH3_MUCPR</name>
<dbReference type="EMBL" id="QJKJ01014254">
    <property type="protein sequence ID" value="RDX64714.1"/>
    <property type="molecule type" value="Genomic_DNA"/>
</dbReference>
<dbReference type="AlphaFoldDB" id="A0A371EFH3"/>
<reference evidence="2" key="1">
    <citation type="submission" date="2018-05" db="EMBL/GenBank/DDBJ databases">
        <title>Draft genome of Mucuna pruriens seed.</title>
        <authorList>
            <person name="Nnadi N.E."/>
            <person name="Vos R."/>
            <person name="Hasami M.H."/>
            <person name="Devisetty U.K."/>
            <person name="Aguiy J.C."/>
        </authorList>
    </citation>
    <scope>NUCLEOTIDE SEQUENCE [LARGE SCALE GENOMIC DNA]</scope>
    <source>
        <strain evidence="2">JCA_2017</strain>
    </source>
</reference>
<keyword evidence="3" id="KW-1185">Reference proteome</keyword>
<evidence type="ECO:0008006" key="4">
    <source>
        <dbReference type="Google" id="ProtNLM"/>
    </source>
</evidence>
<protein>
    <recommendedName>
        <fullName evidence="4">Retrotransposon gag domain-containing protein</fullName>
    </recommendedName>
</protein>
<evidence type="ECO:0000313" key="2">
    <source>
        <dbReference type="EMBL" id="RDX64714.1"/>
    </source>
</evidence>
<accession>A0A371EFH3</accession>
<gene>
    <name evidence="2" type="ORF">CR513_56697</name>
</gene>
<dbReference type="OrthoDB" id="1752268at2759"/>
<feature type="region of interest" description="Disordered" evidence="1">
    <location>
        <begin position="43"/>
        <end position="87"/>
    </location>
</feature>
<organism evidence="2 3">
    <name type="scientific">Mucuna pruriens</name>
    <name type="common">Velvet bean</name>
    <name type="synonym">Dolichos pruriens</name>
    <dbReference type="NCBI Taxonomy" id="157652"/>
    <lineage>
        <taxon>Eukaryota</taxon>
        <taxon>Viridiplantae</taxon>
        <taxon>Streptophyta</taxon>
        <taxon>Embryophyta</taxon>
        <taxon>Tracheophyta</taxon>
        <taxon>Spermatophyta</taxon>
        <taxon>Magnoliopsida</taxon>
        <taxon>eudicotyledons</taxon>
        <taxon>Gunneridae</taxon>
        <taxon>Pentapetalae</taxon>
        <taxon>rosids</taxon>
        <taxon>fabids</taxon>
        <taxon>Fabales</taxon>
        <taxon>Fabaceae</taxon>
        <taxon>Papilionoideae</taxon>
        <taxon>50 kb inversion clade</taxon>
        <taxon>NPAAA clade</taxon>
        <taxon>indigoferoid/millettioid clade</taxon>
        <taxon>Phaseoleae</taxon>
        <taxon>Mucuna</taxon>
    </lineage>
</organism>
<feature type="non-terminal residue" evidence="2">
    <location>
        <position position="1"/>
    </location>
</feature>
<dbReference type="Proteomes" id="UP000257109">
    <property type="component" value="Unassembled WGS sequence"/>
</dbReference>
<comment type="caution">
    <text evidence="2">The sequence shown here is derived from an EMBL/GenBank/DDBJ whole genome shotgun (WGS) entry which is preliminary data.</text>
</comment>
<proteinExistence type="predicted"/>
<sequence>MGKDKDSWCDFHRTFGHLTEDCWTLRMQIEKLVQDGRLCRYTEHSTGQSSGATARDRSRSRQRVTPRRGTIATISGGGMAPLPRDFT</sequence>
<evidence type="ECO:0000256" key="1">
    <source>
        <dbReference type="SAM" id="MobiDB-lite"/>
    </source>
</evidence>